<dbReference type="Gene3D" id="3.90.1720.10">
    <property type="entry name" value="endopeptidase domain like (from Nostoc punctiforme)"/>
    <property type="match status" value="1"/>
</dbReference>
<dbReference type="EMBL" id="LOBU02000022">
    <property type="protein sequence ID" value="OKA04472.1"/>
    <property type="molecule type" value="Genomic_DNA"/>
</dbReference>
<dbReference type="RefSeq" id="WP_061986402.1">
    <property type="nucleotide sequence ID" value="NZ_FOPQ01000004.1"/>
</dbReference>
<dbReference type="InterPro" id="IPR036365">
    <property type="entry name" value="PGBD-like_sf"/>
</dbReference>
<reference evidence="4 6" key="2">
    <citation type="submission" date="2016-11" db="EMBL/GenBank/DDBJ databases">
        <title>Genome sequencing of Amycolatopsis regifaucium.</title>
        <authorList>
            <person name="Mayilraj S."/>
            <person name="Kaur N."/>
        </authorList>
    </citation>
    <scope>NUCLEOTIDE SEQUENCE [LARGE SCALE GENOMIC DNA]</scope>
    <source>
        <strain evidence="4 6">GY080</strain>
    </source>
</reference>
<dbReference type="Proteomes" id="UP000076321">
    <property type="component" value="Unassembled WGS sequence"/>
</dbReference>
<dbReference type="InterPro" id="IPR038765">
    <property type="entry name" value="Papain-like_cys_pep_sf"/>
</dbReference>
<feature type="chain" id="PRO_5010637234" description="Peptidoglycan binding-like domain-containing protein" evidence="1">
    <location>
        <begin position="29"/>
        <end position="332"/>
    </location>
</feature>
<evidence type="ECO:0000259" key="2">
    <source>
        <dbReference type="Pfam" id="PF01471"/>
    </source>
</evidence>
<keyword evidence="1" id="KW-0732">Signal</keyword>
<gene>
    <name evidence="4" type="ORF">ATP06_0231710</name>
    <name evidence="3" type="ORF">AVL48_18795</name>
</gene>
<evidence type="ECO:0000256" key="1">
    <source>
        <dbReference type="SAM" id="SignalP"/>
    </source>
</evidence>
<feature type="signal peptide" evidence="1">
    <location>
        <begin position="1"/>
        <end position="28"/>
    </location>
</feature>
<evidence type="ECO:0000313" key="5">
    <source>
        <dbReference type="Proteomes" id="UP000076321"/>
    </source>
</evidence>
<dbReference type="AlphaFoldDB" id="A0A154MUQ2"/>
<keyword evidence="6" id="KW-1185">Reference proteome</keyword>
<protein>
    <recommendedName>
        <fullName evidence="2">Peptidoglycan binding-like domain-containing protein</fullName>
    </recommendedName>
</protein>
<dbReference type="SUPFAM" id="SSF47090">
    <property type="entry name" value="PGBD-like"/>
    <property type="match status" value="2"/>
</dbReference>
<dbReference type="InterPro" id="IPR036366">
    <property type="entry name" value="PGBDSf"/>
</dbReference>
<proteinExistence type="predicted"/>
<evidence type="ECO:0000313" key="3">
    <source>
        <dbReference type="EMBL" id="KZB88026.1"/>
    </source>
</evidence>
<comment type="caution">
    <text evidence="3">The sequence shown here is derived from an EMBL/GenBank/DDBJ whole genome shotgun (WGS) entry which is preliminary data.</text>
</comment>
<evidence type="ECO:0000313" key="4">
    <source>
        <dbReference type="EMBL" id="OKA04472.1"/>
    </source>
</evidence>
<dbReference type="Pfam" id="PF01471">
    <property type="entry name" value="PG_binding_1"/>
    <property type="match status" value="2"/>
</dbReference>
<dbReference type="EMBL" id="LQCI01000002">
    <property type="protein sequence ID" value="KZB88026.1"/>
    <property type="molecule type" value="Genomic_DNA"/>
</dbReference>
<sequence length="332" mass="35421">MRTTAASVLAAVLVLCGLLQPIPRLAHAEPDLQSAGHPTADLQLTRDDILTRAKSWIDERVPYSQEAKHTNQYGTYRQDCSGYVSMAWGLKTAHWTGDIMQVATRIDKKNLLPGDSLWVHSSAHQHMALFIRWADAAKTQAVVWEEYRSGTVASQRTWSADRTAGFTAIRYRNVVEGDAKTCAAVSLDHPRYPEIGPAATGNLVKAAQCLLTGAGFPTGANGPTGTFDATTADAAKQFQASVGLPSLGKVDSHTWTALLARGTTPQVQDGASGDAVLRLQRALNAALDAGLELDGRFGPNTTTAVKRYQSAQGLTADGITGPKTWAALQAGK</sequence>
<dbReference type="Proteomes" id="UP000186883">
    <property type="component" value="Unassembled WGS sequence"/>
</dbReference>
<evidence type="ECO:0000313" key="6">
    <source>
        <dbReference type="Proteomes" id="UP000186883"/>
    </source>
</evidence>
<organism evidence="3 5">
    <name type="scientific">Amycolatopsis regifaucium</name>
    <dbReference type="NCBI Taxonomy" id="546365"/>
    <lineage>
        <taxon>Bacteria</taxon>
        <taxon>Bacillati</taxon>
        <taxon>Actinomycetota</taxon>
        <taxon>Actinomycetes</taxon>
        <taxon>Pseudonocardiales</taxon>
        <taxon>Pseudonocardiaceae</taxon>
        <taxon>Amycolatopsis</taxon>
    </lineage>
</organism>
<reference evidence="3 5" key="1">
    <citation type="submission" date="2015-12" db="EMBL/GenBank/DDBJ databases">
        <title>Amycolatopsis regifaucium genome sequencing and assembly.</title>
        <authorList>
            <person name="Mayilraj S."/>
        </authorList>
    </citation>
    <scope>NUCLEOTIDE SEQUENCE [LARGE SCALE GENOMIC DNA]</scope>
    <source>
        <strain evidence="3 5">GY080</strain>
    </source>
</reference>
<feature type="domain" description="Peptidoglycan binding-like" evidence="2">
    <location>
        <begin position="200"/>
        <end position="258"/>
    </location>
</feature>
<feature type="domain" description="Peptidoglycan binding-like" evidence="2">
    <location>
        <begin position="272"/>
        <end position="328"/>
    </location>
</feature>
<name>A0A154MUQ2_9PSEU</name>
<accession>A0A154MUQ2</accession>
<dbReference type="OrthoDB" id="9815928at2"/>
<dbReference type="SUPFAM" id="SSF54001">
    <property type="entry name" value="Cysteine proteinases"/>
    <property type="match status" value="1"/>
</dbReference>
<dbReference type="InterPro" id="IPR002477">
    <property type="entry name" value="Peptidoglycan-bd-like"/>
</dbReference>
<dbReference type="Gene3D" id="1.10.101.10">
    <property type="entry name" value="PGBD-like superfamily/PGBD"/>
    <property type="match status" value="2"/>
</dbReference>